<gene>
    <name evidence="2" type="ORF">Mgrana_00883</name>
</gene>
<dbReference type="Proteomes" id="UP000266178">
    <property type="component" value="Unassembled WGS sequence"/>
</dbReference>
<protein>
    <submittedName>
        <fullName evidence="2">Uncharacterized protein</fullName>
    </submittedName>
</protein>
<organism evidence="2 3">
    <name type="scientific">Meiothermus granaticius NBRC 107808</name>
    <dbReference type="NCBI Taxonomy" id="1227551"/>
    <lineage>
        <taxon>Bacteria</taxon>
        <taxon>Thermotogati</taxon>
        <taxon>Deinococcota</taxon>
        <taxon>Deinococci</taxon>
        <taxon>Thermales</taxon>
        <taxon>Thermaceae</taxon>
        <taxon>Meiothermus</taxon>
    </lineage>
</organism>
<keyword evidence="3" id="KW-1185">Reference proteome</keyword>
<feature type="region of interest" description="Disordered" evidence="1">
    <location>
        <begin position="1"/>
        <end position="26"/>
    </location>
</feature>
<proteinExistence type="predicted"/>
<accession>A0A399FC29</accession>
<evidence type="ECO:0000256" key="1">
    <source>
        <dbReference type="SAM" id="MobiDB-lite"/>
    </source>
</evidence>
<dbReference type="AlphaFoldDB" id="A0A399FC29"/>
<evidence type="ECO:0000313" key="3">
    <source>
        <dbReference type="Proteomes" id="UP000266178"/>
    </source>
</evidence>
<sequence length="53" mass="5676">MNPERTDSSPPEALAPSTLGQDQIHGIGHPVHGLALAQAWSEALELYDLQPSE</sequence>
<name>A0A399FC29_9DEIN</name>
<evidence type="ECO:0000313" key="2">
    <source>
        <dbReference type="EMBL" id="RIH93256.1"/>
    </source>
</evidence>
<comment type="caution">
    <text evidence="2">The sequence shown here is derived from an EMBL/GenBank/DDBJ whole genome shotgun (WGS) entry which is preliminary data.</text>
</comment>
<dbReference type="RefSeq" id="WP_170146395.1">
    <property type="nucleotide sequence ID" value="NZ_BJXM01000004.1"/>
</dbReference>
<reference evidence="2 3" key="1">
    <citation type="submission" date="2018-08" db="EMBL/GenBank/DDBJ databases">
        <title>Meiothermus granaticius genome AF-68 sequencing project.</title>
        <authorList>
            <person name="Da Costa M.S."/>
            <person name="Albuquerque L."/>
            <person name="Raposo P."/>
            <person name="Froufe H.J.C."/>
            <person name="Barroso C.S."/>
            <person name="Egas C."/>
        </authorList>
    </citation>
    <scope>NUCLEOTIDE SEQUENCE [LARGE SCALE GENOMIC DNA]</scope>
    <source>
        <strain evidence="2 3">AF-68</strain>
    </source>
</reference>
<dbReference type="EMBL" id="QWLB01000008">
    <property type="protein sequence ID" value="RIH93256.1"/>
    <property type="molecule type" value="Genomic_DNA"/>
</dbReference>